<reference evidence="11 12" key="1">
    <citation type="journal article" date="2019" name="Int. J. Syst. Evol. Microbiol.">
        <title>The Global Catalogue of Microorganisms (GCM) 10K type strain sequencing project: providing services to taxonomists for standard genome sequencing and annotation.</title>
        <authorList>
            <consortium name="The Broad Institute Genomics Platform"/>
            <consortium name="The Broad Institute Genome Sequencing Center for Infectious Disease"/>
            <person name="Wu L."/>
            <person name="Ma J."/>
        </authorList>
    </citation>
    <scope>NUCLEOTIDE SEQUENCE [LARGE SCALE GENOMIC DNA]</scope>
    <source>
        <strain evidence="11 12">JCM 14331</strain>
    </source>
</reference>
<keyword evidence="9" id="KW-0317">Glutathione biosynthesis</keyword>
<dbReference type="EC" id="2.3.2.2" evidence="9"/>
<accession>A0ABN1ECE8</accession>
<comment type="similarity">
    <text evidence="3 9">Belongs to the gamma-glutamyltransferase family.</text>
</comment>
<dbReference type="InterPro" id="IPR043137">
    <property type="entry name" value="GGT_ssub_C"/>
</dbReference>
<dbReference type="RefSeq" id="WP_134055484.1">
    <property type="nucleotide sequence ID" value="NZ_BAAAEO010000006.1"/>
</dbReference>
<dbReference type="EMBL" id="BAAAEO010000006">
    <property type="protein sequence ID" value="GAA0563732.1"/>
    <property type="molecule type" value="Genomic_DNA"/>
</dbReference>
<keyword evidence="5 9" id="KW-0378">Hydrolase</keyword>
<name>A0ABN1ECE8_9GAMM</name>
<gene>
    <name evidence="11" type="primary">ggt_3</name>
    <name evidence="11" type="ORF">GCM10009098_34830</name>
</gene>
<evidence type="ECO:0000313" key="12">
    <source>
        <dbReference type="Proteomes" id="UP001501169"/>
    </source>
</evidence>
<comment type="caution">
    <text evidence="11">The sequence shown here is derived from an EMBL/GenBank/DDBJ whole genome shotgun (WGS) entry which is preliminary data.</text>
</comment>
<organism evidence="11 12">
    <name type="scientific">Rheinheimera aquimaris</name>
    <dbReference type="NCBI Taxonomy" id="412437"/>
    <lineage>
        <taxon>Bacteria</taxon>
        <taxon>Pseudomonadati</taxon>
        <taxon>Pseudomonadota</taxon>
        <taxon>Gammaproteobacteria</taxon>
        <taxon>Chromatiales</taxon>
        <taxon>Chromatiaceae</taxon>
        <taxon>Rheinheimera</taxon>
    </lineage>
</organism>
<evidence type="ECO:0000256" key="7">
    <source>
        <dbReference type="ARBA" id="ARBA00023315"/>
    </source>
</evidence>
<evidence type="ECO:0000256" key="3">
    <source>
        <dbReference type="ARBA" id="ARBA00009381"/>
    </source>
</evidence>
<proteinExistence type="inferred from homology"/>
<dbReference type="InterPro" id="IPR051792">
    <property type="entry name" value="GGT_bact"/>
</dbReference>
<dbReference type="PANTHER" id="PTHR43199">
    <property type="entry name" value="GLUTATHIONE HYDROLASE"/>
    <property type="match status" value="1"/>
</dbReference>
<dbReference type="Pfam" id="PF01019">
    <property type="entry name" value="G_glu_transpept"/>
    <property type="match status" value="1"/>
</dbReference>
<dbReference type="InterPro" id="IPR029055">
    <property type="entry name" value="Ntn_hydrolases_N"/>
</dbReference>
<dbReference type="Gene3D" id="1.10.246.130">
    <property type="match status" value="1"/>
</dbReference>
<evidence type="ECO:0000256" key="10">
    <source>
        <dbReference type="SAM" id="SignalP"/>
    </source>
</evidence>
<feature type="chain" id="PRO_5046729216" description="Glutathione hydrolase proenzyme" evidence="10">
    <location>
        <begin position="28"/>
        <end position="585"/>
    </location>
</feature>
<comment type="catalytic activity">
    <reaction evidence="2 9">
        <text>glutathione + H2O = L-cysteinylglycine + L-glutamate</text>
        <dbReference type="Rhea" id="RHEA:28807"/>
        <dbReference type="ChEBI" id="CHEBI:15377"/>
        <dbReference type="ChEBI" id="CHEBI:29985"/>
        <dbReference type="ChEBI" id="CHEBI:57925"/>
        <dbReference type="ChEBI" id="CHEBI:61694"/>
        <dbReference type="EC" id="3.4.19.13"/>
    </reaction>
</comment>
<evidence type="ECO:0000256" key="6">
    <source>
        <dbReference type="ARBA" id="ARBA00023145"/>
    </source>
</evidence>
<sequence length="585" mass="62427">MFSQLSHCYKTLLVLGFTSVITLQVSAAQQETREPEAATGVYQQQLVTAKHYMVAAAHPLATEAGRAILAKGGSAVDAAIATQLMLGLVEPQSSGLGGGAFMLHWQARQQQLTSFDGRETAPQSATPLLFSENGKVMDWRDAYVGGKSVGVPGVVAMLYAAHQQYGKLPWADLFSDAIQTAEQGFSVSSRTASQLAKGWNKGITEFYDSKQYFFPHGKPVAEGEILKNPAYAATLKLIAKNGPDAFYHGELAKAISDRVQSAPVNPGKLSVSDLASYKAVQRDAICMPYRAYKVCGMAPPSSGGIAVLQILGILQHYDMSKLAPNSLKATHMLAQAAKLAFADRERYLADPAFVTVPVEGMLAKDYLASRAALIDLTKAGKPAVAGVPAGAPALISASSPELPNTSHFSIVDSEGNAVSMTTSIENVFGSGLMVGGFLLNNQLTDFSLSPQQNGYLVANRVEGGKRPRSSMAPMMVFDQHNKPVLLIGSPGGSRIINYVAQSIVAVLDWKLDVQQALSLPRITHRNDYLALEKHTVLEQQLGALKDMGYKVQIQDLNSGLHAISISEAGLQGAADPRREGRVAGE</sequence>
<dbReference type="EC" id="3.4.19.13" evidence="9"/>
<comment type="catalytic activity">
    <reaction evidence="1 9">
        <text>an S-substituted glutathione + H2O = an S-substituted L-cysteinylglycine + L-glutamate</text>
        <dbReference type="Rhea" id="RHEA:59468"/>
        <dbReference type="ChEBI" id="CHEBI:15377"/>
        <dbReference type="ChEBI" id="CHEBI:29985"/>
        <dbReference type="ChEBI" id="CHEBI:90779"/>
        <dbReference type="ChEBI" id="CHEBI:143103"/>
        <dbReference type="EC" id="3.4.19.13"/>
    </reaction>
</comment>
<evidence type="ECO:0000256" key="9">
    <source>
        <dbReference type="RuleBase" id="RU368036"/>
    </source>
</evidence>
<dbReference type="Proteomes" id="UP001501169">
    <property type="component" value="Unassembled WGS sequence"/>
</dbReference>
<evidence type="ECO:0000256" key="2">
    <source>
        <dbReference type="ARBA" id="ARBA00001089"/>
    </source>
</evidence>
<keyword evidence="7 9" id="KW-0012">Acyltransferase</keyword>
<evidence type="ECO:0000313" key="11">
    <source>
        <dbReference type="EMBL" id="GAA0563732.1"/>
    </source>
</evidence>
<comment type="subunit">
    <text evidence="9">This enzyme consists of two polypeptide chains, which are synthesized in precursor form from a single polypeptide.</text>
</comment>
<evidence type="ECO:0000256" key="8">
    <source>
        <dbReference type="ARBA" id="ARBA00047417"/>
    </source>
</evidence>
<keyword evidence="10" id="KW-0732">Signal</keyword>
<feature type="signal peptide" evidence="10">
    <location>
        <begin position="1"/>
        <end position="27"/>
    </location>
</feature>
<comment type="pathway">
    <text evidence="9">Sulfur metabolism; glutathione metabolism.</text>
</comment>
<dbReference type="PANTHER" id="PTHR43199:SF1">
    <property type="entry name" value="GLUTATHIONE HYDROLASE PROENZYME"/>
    <property type="match status" value="1"/>
</dbReference>
<protein>
    <recommendedName>
        <fullName evidence="9">Glutathione hydrolase proenzyme</fullName>
        <ecNumber evidence="9">2.3.2.2</ecNumber>
        <ecNumber evidence="9">3.4.19.13</ecNumber>
    </recommendedName>
    <component>
        <recommendedName>
            <fullName evidence="9">Glutathione hydrolase large chain</fullName>
        </recommendedName>
    </component>
    <component>
        <recommendedName>
            <fullName evidence="9">Glutathione hydrolase small chain</fullName>
        </recommendedName>
    </component>
</protein>
<dbReference type="SUPFAM" id="SSF56235">
    <property type="entry name" value="N-terminal nucleophile aminohydrolases (Ntn hydrolases)"/>
    <property type="match status" value="1"/>
</dbReference>
<comment type="catalytic activity">
    <reaction evidence="8 9">
        <text>an N-terminal (5-L-glutamyl)-[peptide] + an alpha-amino acid = 5-L-glutamyl amino acid + an N-terminal L-alpha-aminoacyl-[peptide]</text>
        <dbReference type="Rhea" id="RHEA:23904"/>
        <dbReference type="Rhea" id="RHEA-COMP:9780"/>
        <dbReference type="Rhea" id="RHEA-COMP:9795"/>
        <dbReference type="ChEBI" id="CHEBI:77644"/>
        <dbReference type="ChEBI" id="CHEBI:78597"/>
        <dbReference type="ChEBI" id="CHEBI:78599"/>
        <dbReference type="ChEBI" id="CHEBI:78608"/>
        <dbReference type="EC" id="2.3.2.2"/>
    </reaction>
</comment>
<comment type="PTM">
    <text evidence="9">Cleaved by autocatalysis into a large and a small subunit.</text>
</comment>
<evidence type="ECO:0000256" key="4">
    <source>
        <dbReference type="ARBA" id="ARBA00022679"/>
    </source>
</evidence>
<evidence type="ECO:0000256" key="1">
    <source>
        <dbReference type="ARBA" id="ARBA00001049"/>
    </source>
</evidence>
<dbReference type="InterPro" id="IPR000101">
    <property type="entry name" value="GGT_peptidase"/>
</dbReference>
<dbReference type="Gene3D" id="3.60.20.40">
    <property type="match status" value="1"/>
</dbReference>
<evidence type="ECO:0000256" key="5">
    <source>
        <dbReference type="ARBA" id="ARBA00022801"/>
    </source>
</evidence>
<keyword evidence="6 9" id="KW-0865">Zymogen</keyword>
<keyword evidence="12" id="KW-1185">Reference proteome</keyword>
<dbReference type="InterPro" id="IPR043138">
    <property type="entry name" value="GGT_lsub"/>
</dbReference>
<keyword evidence="4 9" id="KW-0808">Transferase</keyword>
<dbReference type="PRINTS" id="PR01210">
    <property type="entry name" value="GGTRANSPTASE"/>
</dbReference>
<dbReference type="NCBIfam" id="TIGR00066">
    <property type="entry name" value="g_glut_trans"/>
    <property type="match status" value="1"/>
</dbReference>